<dbReference type="Proteomes" id="UP000762676">
    <property type="component" value="Unassembled WGS sequence"/>
</dbReference>
<protein>
    <submittedName>
        <fullName evidence="1">Uncharacterized protein</fullName>
    </submittedName>
</protein>
<comment type="caution">
    <text evidence="1">The sequence shown here is derived from an EMBL/GenBank/DDBJ whole genome shotgun (WGS) entry which is preliminary data.</text>
</comment>
<sequence>MIESLNRECSVFSNDTTAFDLLIGNVPSRFPGVQHKYIRVASTLPLDVQFFLWTQHYRVATASLVLEQLSSGTPTAFFVDQEQRDNSLG</sequence>
<organism evidence="1 2">
    <name type="scientific">Elysia marginata</name>
    <dbReference type="NCBI Taxonomy" id="1093978"/>
    <lineage>
        <taxon>Eukaryota</taxon>
        <taxon>Metazoa</taxon>
        <taxon>Spiralia</taxon>
        <taxon>Lophotrochozoa</taxon>
        <taxon>Mollusca</taxon>
        <taxon>Gastropoda</taxon>
        <taxon>Heterobranchia</taxon>
        <taxon>Euthyneura</taxon>
        <taxon>Panpulmonata</taxon>
        <taxon>Sacoglossa</taxon>
        <taxon>Placobranchoidea</taxon>
        <taxon>Plakobranchidae</taxon>
        <taxon>Elysia</taxon>
    </lineage>
</organism>
<proteinExistence type="predicted"/>
<gene>
    <name evidence="1" type="ORF">ElyMa_005442200</name>
</gene>
<dbReference type="EMBL" id="BMAT01010856">
    <property type="protein sequence ID" value="GFR61865.1"/>
    <property type="molecule type" value="Genomic_DNA"/>
</dbReference>
<evidence type="ECO:0000313" key="2">
    <source>
        <dbReference type="Proteomes" id="UP000762676"/>
    </source>
</evidence>
<accession>A0AAV4EMQ9</accession>
<dbReference type="AlphaFoldDB" id="A0AAV4EMQ9"/>
<name>A0AAV4EMQ9_9GAST</name>
<reference evidence="1 2" key="1">
    <citation type="journal article" date="2021" name="Elife">
        <title>Chloroplast acquisition without the gene transfer in kleptoplastic sea slugs, Plakobranchus ocellatus.</title>
        <authorList>
            <person name="Maeda T."/>
            <person name="Takahashi S."/>
            <person name="Yoshida T."/>
            <person name="Shimamura S."/>
            <person name="Takaki Y."/>
            <person name="Nagai Y."/>
            <person name="Toyoda A."/>
            <person name="Suzuki Y."/>
            <person name="Arimoto A."/>
            <person name="Ishii H."/>
            <person name="Satoh N."/>
            <person name="Nishiyama T."/>
            <person name="Hasebe M."/>
            <person name="Maruyama T."/>
            <person name="Minagawa J."/>
            <person name="Obokata J."/>
            <person name="Shigenobu S."/>
        </authorList>
    </citation>
    <scope>NUCLEOTIDE SEQUENCE [LARGE SCALE GENOMIC DNA]</scope>
</reference>
<evidence type="ECO:0000313" key="1">
    <source>
        <dbReference type="EMBL" id="GFR61865.1"/>
    </source>
</evidence>
<keyword evidence="2" id="KW-1185">Reference proteome</keyword>